<evidence type="ECO:0000256" key="5">
    <source>
        <dbReference type="ARBA" id="ARBA00022598"/>
    </source>
</evidence>
<name>A0A7C9TLE5_9BURK</name>
<dbReference type="PANTHER" id="PTHR11098">
    <property type="entry name" value="NICOTINATE PHOSPHORIBOSYLTRANSFERASE"/>
    <property type="match status" value="1"/>
</dbReference>
<keyword evidence="11" id="KW-0328">Glycosyltransferase</keyword>
<reference evidence="11 12" key="1">
    <citation type="submission" date="2020-02" db="EMBL/GenBank/DDBJ databases">
        <title>Ideonella bacterium strain TBM-1.</title>
        <authorList>
            <person name="Chen W.-M."/>
        </authorList>
    </citation>
    <scope>NUCLEOTIDE SEQUENCE [LARGE SCALE GENOMIC DNA]</scope>
    <source>
        <strain evidence="11 12">TBM-1</strain>
    </source>
</reference>
<dbReference type="SUPFAM" id="SSF51690">
    <property type="entry name" value="Nicotinate/Quinolinate PRTase C-terminal domain-like"/>
    <property type="match status" value="1"/>
</dbReference>
<evidence type="ECO:0000313" key="12">
    <source>
        <dbReference type="Proteomes" id="UP000484255"/>
    </source>
</evidence>
<evidence type="ECO:0000256" key="3">
    <source>
        <dbReference type="ARBA" id="ARBA00013236"/>
    </source>
</evidence>
<evidence type="ECO:0000256" key="1">
    <source>
        <dbReference type="ARBA" id="ARBA00004952"/>
    </source>
</evidence>
<accession>A0A7C9TLE5</accession>
<evidence type="ECO:0000313" key="11">
    <source>
        <dbReference type="EMBL" id="NDY93479.1"/>
    </source>
</evidence>
<comment type="similarity">
    <text evidence="2 7 8">Belongs to the NAPRTase family.</text>
</comment>
<dbReference type="AlphaFoldDB" id="A0A7C9TLE5"/>
<dbReference type="GO" id="GO:0016757">
    <property type="term" value="F:glycosyltransferase activity"/>
    <property type="evidence" value="ECO:0007669"/>
    <property type="project" value="UniProtKB-KW"/>
</dbReference>
<keyword evidence="11" id="KW-0808">Transferase</keyword>
<gene>
    <name evidence="7 11" type="primary">pncB</name>
    <name evidence="11" type="ORF">G3A44_20000</name>
</gene>
<feature type="modified residue" description="Phosphohistidine; by autocatalysis" evidence="7">
    <location>
        <position position="231"/>
    </location>
</feature>
<evidence type="ECO:0000256" key="7">
    <source>
        <dbReference type="HAMAP-Rule" id="MF_00570"/>
    </source>
</evidence>
<dbReference type="InterPro" id="IPR007229">
    <property type="entry name" value="Nic_PRibTrfase-Fam"/>
</dbReference>
<evidence type="ECO:0000256" key="4">
    <source>
        <dbReference type="ARBA" id="ARBA00022553"/>
    </source>
</evidence>
<dbReference type="InterPro" id="IPR041525">
    <property type="entry name" value="N/Namide_PRibTrfase"/>
</dbReference>
<dbReference type="UniPathway" id="UPA00253">
    <property type="reaction ID" value="UER00457"/>
</dbReference>
<protein>
    <recommendedName>
        <fullName evidence="3 7">Nicotinate phosphoribosyltransferase</fullName>
        <shortName evidence="7">NAPRTase</shortName>
        <ecNumber evidence="3 7">6.3.4.21</ecNumber>
    </recommendedName>
</protein>
<keyword evidence="12" id="KW-1185">Reference proteome</keyword>
<dbReference type="GO" id="GO:0004516">
    <property type="term" value="F:nicotinate phosphoribosyltransferase activity"/>
    <property type="evidence" value="ECO:0007669"/>
    <property type="project" value="UniProtKB-UniRule"/>
</dbReference>
<dbReference type="EMBL" id="JAAGOH010000037">
    <property type="protein sequence ID" value="NDY93479.1"/>
    <property type="molecule type" value="Genomic_DNA"/>
</dbReference>
<dbReference type="GO" id="GO:0005829">
    <property type="term" value="C:cytosol"/>
    <property type="evidence" value="ECO:0007669"/>
    <property type="project" value="TreeGrafter"/>
</dbReference>
<keyword evidence="6 7" id="KW-0662">Pyridine nucleotide biosynthesis</keyword>
<dbReference type="InterPro" id="IPR036068">
    <property type="entry name" value="Nicotinate_pribotase-like_C"/>
</dbReference>
<keyword evidence="4 7" id="KW-0597">Phosphoprotein</keyword>
<comment type="caution">
    <text evidence="11">The sequence shown here is derived from an EMBL/GenBank/DDBJ whole genome shotgun (WGS) entry which is preliminary data.</text>
</comment>
<evidence type="ECO:0000259" key="10">
    <source>
        <dbReference type="Pfam" id="PF17767"/>
    </source>
</evidence>
<comment type="function">
    <text evidence="7 8">Catalyzes the synthesis of beta-nicotinate D-ribonucleotide from nicotinate and 5-phospho-D-ribose 1-phosphate at the expense of ATP.</text>
</comment>
<evidence type="ECO:0000259" key="9">
    <source>
        <dbReference type="Pfam" id="PF04095"/>
    </source>
</evidence>
<dbReference type="SUPFAM" id="SSF54675">
    <property type="entry name" value="Nicotinate/Quinolinate PRTase N-terminal domain-like"/>
    <property type="match status" value="1"/>
</dbReference>
<dbReference type="InterPro" id="IPR040727">
    <property type="entry name" value="NAPRTase_N"/>
</dbReference>
<proteinExistence type="inferred from homology"/>
<dbReference type="PANTHER" id="PTHR11098:SF1">
    <property type="entry name" value="NICOTINATE PHOSPHORIBOSYLTRANSFERASE"/>
    <property type="match status" value="1"/>
</dbReference>
<dbReference type="InterPro" id="IPR006406">
    <property type="entry name" value="Nic_PRibTrfase"/>
</dbReference>
<feature type="domain" description="Nicotinate/nicotinamide phosphoribosyltransferase" evidence="9">
    <location>
        <begin position="178"/>
        <end position="403"/>
    </location>
</feature>
<evidence type="ECO:0000256" key="8">
    <source>
        <dbReference type="RuleBase" id="RU003838"/>
    </source>
</evidence>
<dbReference type="Pfam" id="PF04095">
    <property type="entry name" value="NAPRTase"/>
    <property type="match status" value="1"/>
</dbReference>
<dbReference type="HAMAP" id="MF_00570">
    <property type="entry name" value="NAPRTase"/>
    <property type="match status" value="1"/>
</dbReference>
<dbReference type="Gene3D" id="3.20.140.10">
    <property type="entry name" value="nicotinate phosphoribosyltransferase"/>
    <property type="match status" value="1"/>
</dbReference>
<dbReference type="Pfam" id="PF17767">
    <property type="entry name" value="NAPRTase_N"/>
    <property type="match status" value="1"/>
</dbReference>
<comment type="pathway">
    <text evidence="1 7 8">Cofactor biosynthesis; NAD(+) biosynthesis; nicotinate D-ribonucleotide from nicotinate: step 1/1.</text>
</comment>
<keyword evidence="5 7" id="KW-0436">Ligase</keyword>
<sequence>MSPLNATAADGPVLTSLLEMDLYKFTMWQALWRRHPHNTAEYHLVCRQRPERPLAELLPQVQAELDALCALRFSPQELAWLGGLRFMRADFVAWLADFRLQRGHIRAWAEGETLRVVAQGPQVQVMGFEILVLALVNGLYFRRLDTPAVRAEGERRLQAKIDRLQAWAAAAGPQAPAFELFDFGLRRRFSADWQAQVLQRLQQGAPGSFCGTSNAHLARTLGLTPIGTMAHEYLQTYQALDGAGGLGGHQRRALQDWLDTYGGDLGIALTDVVGMDAFLADFDADLARRYAGLRHDSGDPLVWAHKALAHYERLGIEARDKRLVFSDGLTLEQALGLHQRLAGRARLGFGIGTHLTNDLGLAPLNVVMKLMRCNGQPVAKLSDSPGKTLCEDAGFLARLRQAFPLAPRPAAA</sequence>
<comment type="catalytic activity">
    <reaction evidence="7 8">
        <text>5-phospho-alpha-D-ribose 1-diphosphate + nicotinate + ATP + H2O = nicotinate beta-D-ribonucleotide + ADP + phosphate + diphosphate</text>
        <dbReference type="Rhea" id="RHEA:36163"/>
        <dbReference type="ChEBI" id="CHEBI:15377"/>
        <dbReference type="ChEBI" id="CHEBI:30616"/>
        <dbReference type="ChEBI" id="CHEBI:32544"/>
        <dbReference type="ChEBI" id="CHEBI:33019"/>
        <dbReference type="ChEBI" id="CHEBI:43474"/>
        <dbReference type="ChEBI" id="CHEBI:57502"/>
        <dbReference type="ChEBI" id="CHEBI:58017"/>
        <dbReference type="ChEBI" id="CHEBI:456216"/>
        <dbReference type="EC" id="6.3.4.21"/>
    </reaction>
</comment>
<dbReference type="NCBIfam" id="TIGR01514">
    <property type="entry name" value="NAPRTase"/>
    <property type="match status" value="1"/>
</dbReference>
<comment type="PTM">
    <text evidence="7 8">Transiently phosphorylated on a His residue during the reaction cycle. Phosphorylation strongly increases the affinity for substrates and increases the rate of nicotinate D-ribonucleotide production. Dephosphorylation regenerates the low-affinity form of the enzyme, leading to product release.</text>
</comment>
<evidence type="ECO:0000256" key="6">
    <source>
        <dbReference type="ARBA" id="ARBA00022642"/>
    </source>
</evidence>
<evidence type="ECO:0000256" key="2">
    <source>
        <dbReference type="ARBA" id="ARBA00010897"/>
    </source>
</evidence>
<dbReference type="PIRSF" id="PIRSF000484">
    <property type="entry name" value="NAPRT"/>
    <property type="match status" value="1"/>
</dbReference>
<dbReference type="RefSeq" id="WP_163459517.1">
    <property type="nucleotide sequence ID" value="NZ_JAAGOH010000037.1"/>
</dbReference>
<dbReference type="NCBIfam" id="NF003704">
    <property type="entry name" value="PRK05321.1"/>
    <property type="match status" value="1"/>
</dbReference>
<dbReference type="GO" id="GO:0034355">
    <property type="term" value="P:NAD+ biosynthetic process via the salvage pathway"/>
    <property type="evidence" value="ECO:0007669"/>
    <property type="project" value="TreeGrafter"/>
</dbReference>
<dbReference type="EC" id="6.3.4.21" evidence="3 7"/>
<organism evidence="11 12">
    <name type="scientific">Ideonella livida</name>
    <dbReference type="NCBI Taxonomy" id="2707176"/>
    <lineage>
        <taxon>Bacteria</taxon>
        <taxon>Pseudomonadati</taxon>
        <taxon>Pseudomonadota</taxon>
        <taxon>Betaproteobacteria</taxon>
        <taxon>Burkholderiales</taxon>
        <taxon>Sphaerotilaceae</taxon>
        <taxon>Ideonella</taxon>
    </lineage>
</organism>
<feature type="domain" description="Nicotinate phosphoribosyltransferase N-terminal" evidence="10">
    <location>
        <begin position="18"/>
        <end position="137"/>
    </location>
</feature>
<dbReference type="Proteomes" id="UP000484255">
    <property type="component" value="Unassembled WGS sequence"/>
</dbReference>